<dbReference type="KEGG" id="dog:HP555_03970"/>
<dbReference type="GO" id="GO:0008106">
    <property type="term" value="F:alcohol dehydrogenase (NADP+) activity"/>
    <property type="evidence" value="ECO:0007669"/>
    <property type="project" value="InterPro"/>
</dbReference>
<sequence length="320" mass="35157">MLTFSFANGDRLPALGLGTWKAAPGAVYTAVLEALSIGYRHIDCAPIYQNEAEVGKALTKAFAAGQVDRQELWLTSKLWNGSHGPEQVQPALKKSLTDLGVDYIDLYLIHWPVIFKSGVTYPRRADDYLPFSIDSLSQTWQALEACKTAGLVRHIGVCNFSVAKLRALQSEAGIRPEMNQVELHPYLQQNDMLNFCRDNGILVTAYSPLGSGDRPAALKKAEEPILLDNPTVVRIAEKHGCTAAQVLLAWALARKTAAIPKSVNPERLQQNLSAAELVIDEQDMADIAALDRGYRFVDGAFFTGKGSPYTVAGIWDERRD</sequence>
<evidence type="ECO:0000259" key="7">
    <source>
        <dbReference type="Pfam" id="PF00248"/>
    </source>
</evidence>
<reference evidence="8 9" key="1">
    <citation type="submission" date="2020-05" db="EMBL/GenBank/DDBJ databases">
        <title>Complete genome of Desulfobulbus oligotrophicus.</title>
        <authorList>
            <person name="Podar M."/>
        </authorList>
    </citation>
    <scope>NUCLEOTIDE SEQUENCE [LARGE SCALE GENOMIC DNA]</scope>
    <source>
        <strain evidence="8 9">Prop6</strain>
    </source>
</reference>
<dbReference type="SUPFAM" id="SSF51430">
    <property type="entry name" value="NAD(P)-linked oxidoreductase"/>
    <property type="match status" value="1"/>
</dbReference>
<dbReference type="FunFam" id="3.20.20.100:FF:000006">
    <property type="entry name" value="Aldo-keto reductase family 1 member A1"/>
    <property type="match status" value="1"/>
</dbReference>
<feature type="site" description="Lowers pKa of active site Tyr" evidence="6">
    <location>
        <position position="77"/>
    </location>
</feature>
<dbReference type="EMBL" id="CP054140">
    <property type="protein sequence ID" value="QQG65082.1"/>
    <property type="molecule type" value="Genomic_DNA"/>
</dbReference>
<gene>
    <name evidence="8" type="ORF">HP555_03970</name>
</gene>
<evidence type="ECO:0000256" key="1">
    <source>
        <dbReference type="ARBA" id="ARBA00007905"/>
    </source>
</evidence>
<feature type="domain" description="NADP-dependent oxidoreductase" evidence="7">
    <location>
        <begin position="15"/>
        <end position="291"/>
    </location>
</feature>
<dbReference type="Proteomes" id="UP000596092">
    <property type="component" value="Chromosome"/>
</dbReference>
<dbReference type="InterPro" id="IPR020471">
    <property type="entry name" value="AKR"/>
</dbReference>
<keyword evidence="9" id="KW-1185">Reference proteome</keyword>
<evidence type="ECO:0000256" key="2">
    <source>
        <dbReference type="ARBA" id="ARBA00022857"/>
    </source>
</evidence>
<dbReference type="InterPro" id="IPR023210">
    <property type="entry name" value="NADP_OxRdtase_dom"/>
</dbReference>
<dbReference type="RefSeq" id="WP_199263898.1">
    <property type="nucleotide sequence ID" value="NZ_CP054140.1"/>
</dbReference>
<feature type="binding site" evidence="5">
    <location>
        <position position="110"/>
    </location>
    <ligand>
        <name>substrate</name>
    </ligand>
</feature>
<dbReference type="PRINTS" id="PR00069">
    <property type="entry name" value="ALDKETRDTASE"/>
</dbReference>
<dbReference type="PROSITE" id="PS00062">
    <property type="entry name" value="ALDOKETO_REDUCTASE_2"/>
    <property type="match status" value="1"/>
</dbReference>
<evidence type="ECO:0000256" key="5">
    <source>
        <dbReference type="PIRSR" id="PIRSR000097-2"/>
    </source>
</evidence>
<dbReference type="PROSITE" id="PS00063">
    <property type="entry name" value="ALDOKETO_REDUCTASE_3"/>
    <property type="match status" value="1"/>
</dbReference>
<dbReference type="Pfam" id="PF00248">
    <property type="entry name" value="Aldo_ket_red"/>
    <property type="match status" value="1"/>
</dbReference>
<keyword evidence="2" id="KW-0521">NADP</keyword>
<dbReference type="InterPro" id="IPR018170">
    <property type="entry name" value="Aldo/ket_reductase_CS"/>
</dbReference>
<organism evidence="8 9">
    <name type="scientific">Desulfobulbus oligotrophicus</name>
    <dbReference type="NCBI Taxonomy" id="1909699"/>
    <lineage>
        <taxon>Bacteria</taxon>
        <taxon>Pseudomonadati</taxon>
        <taxon>Thermodesulfobacteriota</taxon>
        <taxon>Desulfobulbia</taxon>
        <taxon>Desulfobulbales</taxon>
        <taxon>Desulfobulbaceae</taxon>
        <taxon>Desulfobulbus</taxon>
    </lineage>
</organism>
<name>A0A7T5VBY9_9BACT</name>
<evidence type="ECO:0000256" key="6">
    <source>
        <dbReference type="PIRSR" id="PIRSR000097-3"/>
    </source>
</evidence>
<protein>
    <submittedName>
        <fullName evidence="8">Aldo/keto reductase</fullName>
    </submittedName>
</protein>
<evidence type="ECO:0000313" key="9">
    <source>
        <dbReference type="Proteomes" id="UP000596092"/>
    </source>
</evidence>
<accession>A0A7T5VBY9</accession>
<feature type="active site" description="Proton donor" evidence="4">
    <location>
        <position position="48"/>
    </location>
</feature>
<dbReference type="AlphaFoldDB" id="A0A7T5VBY9"/>
<dbReference type="Gene3D" id="3.20.20.100">
    <property type="entry name" value="NADP-dependent oxidoreductase domain"/>
    <property type="match status" value="1"/>
</dbReference>
<evidence type="ECO:0000256" key="3">
    <source>
        <dbReference type="ARBA" id="ARBA00023002"/>
    </source>
</evidence>
<comment type="similarity">
    <text evidence="1">Belongs to the aldo/keto reductase family.</text>
</comment>
<evidence type="ECO:0000313" key="8">
    <source>
        <dbReference type="EMBL" id="QQG65082.1"/>
    </source>
</evidence>
<dbReference type="CDD" id="cd19123">
    <property type="entry name" value="AKR_AKR3G1"/>
    <property type="match status" value="1"/>
</dbReference>
<dbReference type="InterPro" id="IPR036812">
    <property type="entry name" value="NAD(P)_OxRdtase_dom_sf"/>
</dbReference>
<dbReference type="InterPro" id="IPR044496">
    <property type="entry name" value="AKR3G"/>
</dbReference>
<keyword evidence="3" id="KW-0560">Oxidoreductase</keyword>
<dbReference type="PIRSF" id="PIRSF000097">
    <property type="entry name" value="AKR"/>
    <property type="match status" value="1"/>
</dbReference>
<proteinExistence type="inferred from homology"/>
<dbReference type="PROSITE" id="PS00798">
    <property type="entry name" value="ALDOKETO_REDUCTASE_1"/>
    <property type="match status" value="1"/>
</dbReference>
<evidence type="ECO:0000256" key="4">
    <source>
        <dbReference type="PIRSR" id="PIRSR000097-1"/>
    </source>
</evidence>
<dbReference type="PANTHER" id="PTHR11732">
    <property type="entry name" value="ALDO/KETO REDUCTASE"/>
    <property type="match status" value="1"/>
</dbReference>